<evidence type="ECO:0000313" key="1">
    <source>
        <dbReference type="EMBL" id="KAK7331087.1"/>
    </source>
</evidence>
<dbReference type="Proteomes" id="UP001367508">
    <property type="component" value="Unassembled WGS sequence"/>
</dbReference>
<name>A0AAN9LAC8_CANGL</name>
<protein>
    <submittedName>
        <fullName evidence="1">Uncharacterized protein</fullName>
    </submittedName>
</protein>
<sequence length="75" mass="8337">MGILIAVRGGDHSAGGRANEGVTRGGRARWMVSETENDAVVERGDERDWNEGSHFFCRVRSSIKDKNFPNDKTET</sequence>
<accession>A0AAN9LAC8</accession>
<gene>
    <name evidence="1" type="ORF">VNO77_25300</name>
</gene>
<comment type="caution">
    <text evidence="1">The sequence shown here is derived from an EMBL/GenBank/DDBJ whole genome shotgun (WGS) entry which is preliminary data.</text>
</comment>
<dbReference type="EMBL" id="JAYMYQ010000005">
    <property type="protein sequence ID" value="KAK7331087.1"/>
    <property type="molecule type" value="Genomic_DNA"/>
</dbReference>
<proteinExistence type="predicted"/>
<evidence type="ECO:0000313" key="2">
    <source>
        <dbReference type="Proteomes" id="UP001367508"/>
    </source>
</evidence>
<organism evidence="1 2">
    <name type="scientific">Canavalia gladiata</name>
    <name type="common">Sword bean</name>
    <name type="synonym">Dolichos gladiatus</name>
    <dbReference type="NCBI Taxonomy" id="3824"/>
    <lineage>
        <taxon>Eukaryota</taxon>
        <taxon>Viridiplantae</taxon>
        <taxon>Streptophyta</taxon>
        <taxon>Embryophyta</taxon>
        <taxon>Tracheophyta</taxon>
        <taxon>Spermatophyta</taxon>
        <taxon>Magnoliopsida</taxon>
        <taxon>eudicotyledons</taxon>
        <taxon>Gunneridae</taxon>
        <taxon>Pentapetalae</taxon>
        <taxon>rosids</taxon>
        <taxon>fabids</taxon>
        <taxon>Fabales</taxon>
        <taxon>Fabaceae</taxon>
        <taxon>Papilionoideae</taxon>
        <taxon>50 kb inversion clade</taxon>
        <taxon>NPAAA clade</taxon>
        <taxon>indigoferoid/millettioid clade</taxon>
        <taxon>Phaseoleae</taxon>
        <taxon>Canavalia</taxon>
    </lineage>
</organism>
<dbReference type="AlphaFoldDB" id="A0AAN9LAC8"/>
<reference evidence="1 2" key="1">
    <citation type="submission" date="2024-01" db="EMBL/GenBank/DDBJ databases">
        <title>The genomes of 5 underutilized Papilionoideae crops provide insights into root nodulation and disease resistanc.</title>
        <authorList>
            <person name="Jiang F."/>
        </authorList>
    </citation>
    <scope>NUCLEOTIDE SEQUENCE [LARGE SCALE GENOMIC DNA]</scope>
    <source>
        <strain evidence="1">LVBAO_FW01</strain>
        <tissue evidence="1">Leaves</tissue>
    </source>
</reference>
<keyword evidence="2" id="KW-1185">Reference proteome</keyword>